<feature type="chain" id="PRO_5038628078" description="Lipoprotein" evidence="2">
    <location>
        <begin position="23"/>
        <end position="232"/>
    </location>
</feature>
<evidence type="ECO:0000313" key="3">
    <source>
        <dbReference type="EMBL" id="HIX52460.1"/>
    </source>
</evidence>
<dbReference type="AlphaFoldDB" id="A0A9D1W4G7"/>
<reference evidence="3" key="1">
    <citation type="journal article" date="2021" name="PeerJ">
        <title>Extensive microbial diversity within the chicken gut microbiome revealed by metagenomics and culture.</title>
        <authorList>
            <person name="Gilroy R."/>
            <person name="Ravi A."/>
            <person name="Getino M."/>
            <person name="Pursley I."/>
            <person name="Horton D.L."/>
            <person name="Alikhan N.F."/>
            <person name="Baker D."/>
            <person name="Gharbi K."/>
            <person name="Hall N."/>
            <person name="Watson M."/>
            <person name="Adriaenssens E.M."/>
            <person name="Foster-Nyarko E."/>
            <person name="Jarju S."/>
            <person name="Secka A."/>
            <person name="Antonio M."/>
            <person name="Oren A."/>
            <person name="Chaudhuri R.R."/>
            <person name="La Ragione R."/>
            <person name="Hildebrand F."/>
            <person name="Pallen M.J."/>
        </authorList>
    </citation>
    <scope>NUCLEOTIDE SEQUENCE</scope>
    <source>
        <strain evidence="3">ChiGjej4B4-12881</strain>
    </source>
</reference>
<proteinExistence type="predicted"/>
<organism evidence="3 4">
    <name type="scientific">Candidatus Lachnoclostridium stercoripullorum</name>
    <dbReference type="NCBI Taxonomy" id="2838635"/>
    <lineage>
        <taxon>Bacteria</taxon>
        <taxon>Bacillati</taxon>
        <taxon>Bacillota</taxon>
        <taxon>Clostridia</taxon>
        <taxon>Lachnospirales</taxon>
        <taxon>Lachnospiraceae</taxon>
    </lineage>
</organism>
<evidence type="ECO:0000256" key="2">
    <source>
        <dbReference type="SAM" id="SignalP"/>
    </source>
</evidence>
<gene>
    <name evidence="3" type="ORF">IAA28_06620</name>
</gene>
<evidence type="ECO:0008006" key="5">
    <source>
        <dbReference type="Google" id="ProtNLM"/>
    </source>
</evidence>
<accession>A0A9D1W4G7</accession>
<evidence type="ECO:0000313" key="4">
    <source>
        <dbReference type="Proteomes" id="UP000886780"/>
    </source>
</evidence>
<keyword evidence="2" id="KW-0732">Signal</keyword>
<feature type="signal peptide" evidence="2">
    <location>
        <begin position="1"/>
        <end position="22"/>
    </location>
</feature>
<name>A0A9D1W4G7_9FIRM</name>
<sequence>MRKNKAALLCAGILGASLLAGCGEVSRLLPGGESSAAEKETGTSQADRKPSESGEMPGFEASAAGSWIPEEVPRVLSETKPSEKVRDAIIYYFEVPEEELADVRYYYNYADLDEDGTEEIIALAVGSYVSGSGGSSALILKNDGTIVECLTCVNSPIVVWDEMVNGHHLLALERSGGGAETEIVALAASEDGIYANVSETETIIDPTTLTGTAILCDDLTYDEEAEYLTLAE</sequence>
<feature type="region of interest" description="Disordered" evidence="1">
    <location>
        <begin position="32"/>
        <end position="62"/>
    </location>
</feature>
<dbReference type="PROSITE" id="PS51257">
    <property type="entry name" value="PROKAR_LIPOPROTEIN"/>
    <property type="match status" value="1"/>
</dbReference>
<dbReference type="Proteomes" id="UP000886780">
    <property type="component" value="Unassembled WGS sequence"/>
</dbReference>
<reference evidence="3" key="2">
    <citation type="submission" date="2021-04" db="EMBL/GenBank/DDBJ databases">
        <authorList>
            <person name="Gilroy R."/>
        </authorList>
    </citation>
    <scope>NUCLEOTIDE SEQUENCE</scope>
    <source>
        <strain evidence="3">ChiGjej4B4-12881</strain>
    </source>
</reference>
<feature type="compositionally biased region" description="Basic and acidic residues" evidence="1">
    <location>
        <begin position="36"/>
        <end position="52"/>
    </location>
</feature>
<evidence type="ECO:0000256" key="1">
    <source>
        <dbReference type="SAM" id="MobiDB-lite"/>
    </source>
</evidence>
<protein>
    <recommendedName>
        <fullName evidence="5">Lipoprotein</fullName>
    </recommendedName>
</protein>
<dbReference type="EMBL" id="DXEU01000112">
    <property type="protein sequence ID" value="HIX52460.1"/>
    <property type="molecule type" value="Genomic_DNA"/>
</dbReference>
<comment type="caution">
    <text evidence="3">The sequence shown here is derived from an EMBL/GenBank/DDBJ whole genome shotgun (WGS) entry which is preliminary data.</text>
</comment>